<dbReference type="InterPro" id="IPR017939">
    <property type="entry name" value="G-Glutamylcylcotransferase"/>
</dbReference>
<dbReference type="InterPro" id="IPR009288">
    <property type="entry name" value="AIG2-like_dom"/>
</dbReference>
<keyword evidence="3" id="KW-0808">Transferase</keyword>
<evidence type="ECO:0000256" key="1">
    <source>
        <dbReference type="ARBA" id="ARBA00023239"/>
    </source>
</evidence>
<dbReference type="GO" id="GO:0003839">
    <property type="term" value="F:gamma-glutamylcyclotransferase activity"/>
    <property type="evidence" value="ECO:0007669"/>
    <property type="project" value="InterPro"/>
</dbReference>
<dbReference type="EMBL" id="CP036272">
    <property type="protein sequence ID" value="QDT60156.1"/>
    <property type="molecule type" value="Genomic_DNA"/>
</dbReference>
<dbReference type="OrthoDB" id="8538589at2"/>
<accession>A0A517SVK3</accession>
<dbReference type="Proteomes" id="UP000315003">
    <property type="component" value="Chromosome"/>
</dbReference>
<proteinExistence type="predicted"/>
<dbReference type="Gene3D" id="3.10.490.10">
    <property type="entry name" value="Gamma-glutamyl cyclotransferase-like"/>
    <property type="match status" value="2"/>
</dbReference>
<keyword evidence="1 3" id="KW-0456">Lyase</keyword>
<dbReference type="InterPro" id="IPR036568">
    <property type="entry name" value="GGCT-like_sf"/>
</dbReference>
<gene>
    <name evidence="3" type="primary">btrG</name>
    <name evidence="3" type="ORF">SV7mr_26730</name>
</gene>
<dbReference type="CDD" id="cd06661">
    <property type="entry name" value="GGCT_like"/>
    <property type="match status" value="2"/>
</dbReference>
<dbReference type="PANTHER" id="PTHR12935">
    <property type="entry name" value="GAMMA-GLUTAMYLCYCLOTRANSFERASE"/>
    <property type="match status" value="1"/>
</dbReference>
<feature type="domain" description="Gamma-glutamylcyclotransferase AIG2-like" evidence="2">
    <location>
        <begin position="8"/>
        <end position="120"/>
    </location>
</feature>
<evidence type="ECO:0000313" key="4">
    <source>
        <dbReference type="Proteomes" id="UP000315003"/>
    </source>
</evidence>
<organism evidence="3 4">
    <name type="scientific">Stieleria bergensis</name>
    <dbReference type="NCBI Taxonomy" id="2528025"/>
    <lineage>
        <taxon>Bacteria</taxon>
        <taxon>Pseudomonadati</taxon>
        <taxon>Planctomycetota</taxon>
        <taxon>Planctomycetia</taxon>
        <taxon>Pirellulales</taxon>
        <taxon>Pirellulaceae</taxon>
        <taxon>Stieleria</taxon>
    </lineage>
</organism>
<sequence>MTSTPRYYFAYGSNFCLTDWNEWCERRGIDGSGLTPVCPVYLPDYKLHFSHFSTSRGGGALNILPSLGHAVEGMLMTADDHAWEALDCKEGAPYVYEAIDKTVLDLDGNQFSAIVYILRPDRVRAFVEPTVEYVETVRRGLRAFDLDTDAVNAASEGKEPRPAATAVFTYGTLMRGECRFSAFGTNNVAAAMLASTPGELVDLGAYPGLLPDELSKSDKHVQGDFIRIRNLEQTLLELDRIEGFEGYDPQSLFIRRLVPVDVGGRIRMAWTYEYNLHTAPDAQRLTHGCWREHRGKKQEFLSELVKDHAHCVPERRLINRLRRLELSCLSWNWNFASGELISPPEENSDDKKTTIFHRFTEG</sequence>
<feature type="domain" description="Gamma-glutamylcyclotransferase AIG2-like" evidence="2">
    <location>
        <begin position="167"/>
        <end position="291"/>
    </location>
</feature>
<protein>
    <submittedName>
        <fullName evidence="3">Gamma-L-glutamyl-butirosin B gamma-glutamyl cyclotransferase</fullName>
        <ecNumber evidence="3">4.3.2.6</ecNumber>
    </submittedName>
</protein>
<dbReference type="SUPFAM" id="SSF110857">
    <property type="entry name" value="Gamma-glutamyl cyclotransferase-like"/>
    <property type="match status" value="2"/>
</dbReference>
<evidence type="ECO:0000313" key="3">
    <source>
        <dbReference type="EMBL" id="QDT60156.1"/>
    </source>
</evidence>
<dbReference type="Pfam" id="PF06094">
    <property type="entry name" value="GGACT"/>
    <property type="match status" value="2"/>
</dbReference>
<dbReference type="RefSeq" id="WP_145272471.1">
    <property type="nucleotide sequence ID" value="NZ_CP036272.1"/>
</dbReference>
<dbReference type="AlphaFoldDB" id="A0A517SVK3"/>
<dbReference type="EC" id="4.3.2.6" evidence="3"/>
<dbReference type="PANTHER" id="PTHR12935:SF0">
    <property type="entry name" value="GAMMA-GLUTAMYLCYCLOTRANSFERASE"/>
    <property type="match status" value="1"/>
</dbReference>
<dbReference type="GO" id="GO:0016740">
    <property type="term" value="F:transferase activity"/>
    <property type="evidence" value="ECO:0007669"/>
    <property type="project" value="UniProtKB-KW"/>
</dbReference>
<reference evidence="3 4" key="1">
    <citation type="submission" date="2019-02" db="EMBL/GenBank/DDBJ databases">
        <title>Deep-cultivation of Planctomycetes and their phenomic and genomic characterization uncovers novel biology.</title>
        <authorList>
            <person name="Wiegand S."/>
            <person name="Jogler M."/>
            <person name="Boedeker C."/>
            <person name="Pinto D."/>
            <person name="Vollmers J."/>
            <person name="Rivas-Marin E."/>
            <person name="Kohn T."/>
            <person name="Peeters S.H."/>
            <person name="Heuer A."/>
            <person name="Rast P."/>
            <person name="Oberbeckmann S."/>
            <person name="Bunk B."/>
            <person name="Jeske O."/>
            <person name="Meyerdierks A."/>
            <person name="Storesund J.E."/>
            <person name="Kallscheuer N."/>
            <person name="Luecker S."/>
            <person name="Lage O.M."/>
            <person name="Pohl T."/>
            <person name="Merkel B.J."/>
            <person name="Hornburger P."/>
            <person name="Mueller R.-W."/>
            <person name="Bruemmer F."/>
            <person name="Labrenz M."/>
            <person name="Spormann A.M."/>
            <person name="Op den Camp H."/>
            <person name="Overmann J."/>
            <person name="Amann R."/>
            <person name="Jetten M.S.M."/>
            <person name="Mascher T."/>
            <person name="Medema M.H."/>
            <person name="Devos D.P."/>
            <person name="Kaster A.-K."/>
            <person name="Ovreas L."/>
            <person name="Rohde M."/>
            <person name="Galperin M.Y."/>
            <person name="Jogler C."/>
        </authorList>
    </citation>
    <scope>NUCLEOTIDE SEQUENCE [LARGE SCALE GENOMIC DNA]</scope>
    <source>
        <strain evidence="3 4">SV_7m_r</strain>
    </source>
</reference>
<evidence type="ECO:0000259" key="2">
    <source>
        <dbReference type="Pfam" id="PF06094"/>
    </source>
</evidence>
<keyword evidence="4" id="KW-1185">Reference proteome</keyword>
<name>A0A517SVK3_9BACT</name>
<dbReference type="InterPro" id="IPR013024">
    <property type="entry name" value="GGCT-like"/>
</dbReference>